<dbReference type="PANTHER" id="PTHR24220">
    <property type="entry name" value="IMPORT ATP-BINDING PROTEIN"/>
    <property type="match status" value="1"/>
</dbReference>
<dbReference type="GO" id="GO:0005886">
    <property type="term" value="C:plasma membrane"/>
    <property type="evidence" value="ECO:0007669"/>
    <property type="project" value="TreeGrafter"/>
</dbReference>
<comment type="caution">
    <text evidence="4">The sequence shown here is derived from an EMBL/GenBank/DDBJ whole genome shotgun (WGS) entry which is preliminary data.</text>
</comment>
<gene>
    <name evidence="4" type="ORF">CGZ88_1497</name>
</gene>
<dbReference type="AlphaFoldDB" id="A0A2N5IYH3"/>
<proteinExistence type="predicted"/>
<protein>
    <submittedName>
        <fullName evidence="4">ABC transporter ATP-binding protein</fullName>
    </submittedName>
</protein>
<dbReference type="OrthoDB" id="5296765at2"/>
<keyword evidence="1" id="KW-0547">Nucleotide-binding</keyword>
<dbReference type="GO" id="GO:0005524">
    <property type="term" value="F:ATP binding"/>
    <property type="evidence" value="ECO:0007669"/>
    <property type="project" value="UniProtKB-KW"/>
</dbReference>
<evidence type="ECO:0000259" key="3">
    <source>
        <dbReference type="PROSITE" id="PS50893"/>
    </source>
</evidence>
<feature type="domain" description="ABC transporter" evidence="3">
    <location>
        <begin position="27"/>
        <end position="269"/>
    </location>
</feature>
<dbReference type="Gene3D" id="3.40.50.300">
    <property type="entry name" value="P-loop containing nucleotide triphosphate hydrolases"/>
    <property type="match status" value="1"/>
</dbReference>
<dbReference type="InterPro" id="IPR003593">
    <property type="entry name" value="AAA+_ATPase"/>
</dbReference>
<accession>A0A2N5IYH3</accession>
<dbReference type="InterPro" id="IPR027417">
    <property type="entry name" value="P-loop_NTPase"/>
</dbReference>
<evidence type="ECO:0000313" key="4">
    <source>
        <dbReference type="EMBL" id="PLS27012.1"/>
    </source>
</evidence>
<organism evidence="4 5">
    <name type="scientific">Bifidobacterium anseris</name>
    <dbReference type="NCBI Taxonomy" id="2020963"/>
    <lineage>
        <taxon>Bacteria</taxon>
        <taxon>Bacillati</taxon>
        <taxon>Actinomycetota</taxon>
        <taxon>Actinomycetes</taxon>
        <taxon>Bifidobacteriales</taxon>
        <taxon>Bifidobacteriaceae</taxon>
        <taxon>Bifidobacterium</taxon>
    </lineage>
</organism>
<name>A0A2N5IYH3_9BIFI</name>
<dbReference type="InterPro" id="IPR003439">
    <property type="entry name" value="ABC_transporter-like_ATP-bd"/>
</dbReference>
<evidence type="ECO:0000256" key="1">
    <source>
        <dbReference type="ARBA" id="ARBA00022741"/>
    </source>
</evidence>
<dbReference type="Proteomes" id="UP000234935">
    <property type="component" value="Unassembled WGS sequence"/>
</dbReference>
<dbReference type="SMART" id="SM00382">
    <property type="entry name" value="AAA"/>
    <property type="match status" value="1"/>
</dbReference>
<dbReference type="InterPro" id="IPR015854">
    <property type="entry name" value="ABC_transpr_LolD-like"/>
</dbReference>
<reference evidence="4 5" key="1">
    <citation type="submission" date="2017-07" db="EMBL/GenBank/DDBJ databases">
        <title>Bifidobacterium novel species.</title>
        <authorList>
            <person name="Lugli G.A."/>
            <person name="Milani C."/>
            <person name="Duranti S."/>
            <person name="Mangifesta M."/>
        </authorList>
    </citation>
    <scope>NUCLEOTIDE SEQUENCE [LARGE SCALE GENOMIC DNA]</scope>
    <source>
        <strain evidence="5">Goo31D</strain>
    </source>
</reference>
<dbReference type="PROSITE" id="PS50893">
    <property type="entry name" value="ABC_TRANSPORTER_2"/>
    <property type="match status" value="1"/>
</dbReference>
<keyword evidence="5" id="KW-1185">Reference proteome</keyword>
<dbReference type="SUPFAM" id="SSF52540">
    <property type="entry name" value="P-loop containing nucleoside triphosphate hydrolases"/>
    <property type="match status" value="1"/>
</dbReference>
<dbReference type="EMBL" id="NMYC01000005">
    <property type="protein sequence ID" value="PLS27012.1"/>
    <property type="molecule type" value="Genomic_DNA"/>
</dbReference>
<keyword evidence="2 4" id="KW-0067">ATP-binding</keyword>
<dbReference type="GO" id="GO:0016887">
    <property type="term" value="F:ATP hydrolysis activity"/>
    <property type="evidence" value="ECO:0007669"/>
    <property type="project" value="InterPro"/>
</dbReference>
<sequence length="288" mass="30194">MEGEVVSETGNASHASTGAQTAAGHLFTAHDVTAVMPRHGGGETTVFQGLSFHVDGGEVVDLTGPSGSGKSTLLTAFARLNVHTSGTFALDGKNSDAFTPQQWRINVAYLPQTSTLIGETVADAIRLPWTFKIRQSERANEPKDMLSDAHIRATLDRMGCQDIDLDRPPRDLSGGQAARVSLARTLLTKPRVLLADEVDAGLDEENADKVADLLKLAAQEGTAVVRIRHRAPDGRATRMMVLKDGVLREVPLPTAAQVAAAQRADVVGAASAANGASADGNATDGNGE</sequence>
<dbReference type="Pfam" id="PF00005">
    <property type="entry name" value="ABC_tran"/>
    <property type="match status" value="1"/>
</dbReference>
<evidence type="ECO:0000256" key="2">
    <source>
        <dbReference type="ARBA" id="ARBA00022840"/>
    </source>
</evidence>
<dbReference type="InterPro" id="IPR017871">
    <property type="entry name" value="ABC_transporter-like_CS"/>
</dbReference>
<dbReference type="PROSITE" id="PS00211">
    <property type="entry name" value="ABC_TRANSPORTER_1"/>
    <property type="match status" value="1"/>
</dbReference>
<dbReference type="GO" id="GO:0022857">
    <property type="term" value="F:transmembrane transporter activity"/>
    <property type="evidence" value="ECO:0007669"/>
    <property type="project" value="TreeGrafter"/>
</dbReference>
<evidence type="ECO:0000313" key="5">
    <source>
        <dbReference type="Proteomes" id="UP000234935"/>
    </source>
</evidence>